<feature type="transmembrane region" description="Helical" evidence="8">
    <location>
        <begin position="688"/>
        <end position="711"/>
    </location>
</feature>
<keyword evidence="4 8" id="KW-0812">Transmembrane</keyword>
<dbReference type="Pfam" id="PF13967">
    <property type="entry name" value="RSN1_TM"/>
    <property type="match status" value="1"/>
</dbReference>
<keyword evidence="3" id="KW-0813">Transport</keyword>
<proteinExistence type="inferred from homology"/>
<evidence type="ECO:0000259" key="9">
    <source>
        <dbReference type="Pfam" id="PF02714"/>
    </source>
</evidence>
<accession>A0ABQ7HZ45</accession>
<evidence type="ECO:0000256" key="6">
    <source>
        <dbReference type="ARBA" id="ARBA00023136"/>
    </source>
</evidence>
<dbReference type="PANTHER" id="PTHR13018:SF5">
    <property type="entry name" value="RE44586P"/>
    <property type="match status" value="1"/>
</dbReference>
<gene>
    <name evidence="11" type="ORF">TCON_1399</name>
</gene>
<dbReference type="InterPro" id="IPR045122">
    <property type="entry name" value="Csc1-like"/>
</dbReference>
<keyword evidence="5 8" id="KW-1133">Transmembrane helix</keyword>
<evidence type="ECO:0000256" key="4">
    <source>
        <dbReference type="ARBA" id="ARBA00022692"/>
    </source>
</evidence>
<dbReference type="Proteomes" id="UP001516464">
    <property type="component" value="Unassembled WGS sequence"/>
</dbReference>
<name>A0ABQ7HZ45_9MICR</name>
<comment type="caution">
    <text evidence="11">The sequence shown here is derived from an EMBL/GenBank/DDBJ whole genome shotgun (WGS) entry which is preliminary data.</text>
</comment>
<keyword evidence="12" id="KW-1185">Reference proteome</keyword>
<dbReference type="EMBL" id="SBIQ01000091">
    <property type="protein sequence ID" value="KAF7683389.1"/>
    <property type="molecule type" value="Genomic_DNA"/>
</dbReference>
<dbReference type="InterPro" id="IPR032880">
    <property type="entry name" value="CSC1/OSCA1-like_N"/>
</dbReference>
<evidence type="ECO:0000256" key="2">
    <source>
        <dbReference type="ARBA" id="ARBA00007779"/>
    </source>
</evidence>
<evidence type="ECO:0000256" key="3">
    <source>
        <dbReference type="ARBA" id="ARBA00022448"/>
    </source>
</evidence>
<feature type="domain" description="CSC1/OSCA1-like 7TM region" evidence="9">
    <location>
        <begin position="478"/>
        <end position="748"/>
    </location>
</feature>
<feature type="domain" description="CSC1/OSCA1-like N-terminal transmembrane" evidence="10">
    <location>
        <begin position="22"/>
        <end position="169"/>
    </location>
</feature>
<sequence>MSTPNFAEISQRPPLKDSDNAIKSNLTTQGIIGGSLLVLLLVIRPKIRWLYSPNTRKRPAHPAHGYNGHFNWIIPVLTLKDVELLTLVGLDSFMILQTTKLLYRFFCILSLTVLPILGYFYWHGGNTSATYGQFFLRVSISNLFDSDKMLWLSTGMVYYVSLLLFYLIYVYYKKFVVLRQAFISNPASMTAITTIKQVSFELNSIEDAIDFINVPSRTVLLSRLPGFLQDDDDLRVFVEALGVDEVDHCFLLRNTHNLVRFANERAKEVSNIEREITVSVGKIKKWTDKHRKECEEKIKNYKGKNIIEAIGDGKVDDTSEKIKLAKRFITGGEKWKNKTWKKQTSLEYHFDRLKKAYETIQSQTSAIKYEEKDFSKDIVEMMDHDQILYIREDLRKDVSFISFHHLLSPIRYYHYFRLDLPVGTKSGFVTFRTQRGASIMAQCLIGSKVFACSAEPAPSPNDIIWSNINRSEVEAYFRSIAGTIIFVLFVLIFYSLVFALTGLTKLSALSKSYPGFGKFMNQHPQIKANYDGIVTPFIYNQLLTLSPFVLSILVANEGVISYSRFEINLMEKYSVFLFFNGFLALLFTSTFYDLIFDVFTGESTWKDIYDSFGESLMESVGLFVNSIIQRGILGNIFLVVKPVELVVQYLLDAVSGKRTRRQKIEEKFPLRIPFGTIYPLILLTTPMCLVYAVICPAILVVGAFYYIVTYLSLKEELIYYYGNEFEQGGECWITCCNHILWALIVFQLGSAARIGHKGGKTMSLALLPLIITTVLYIRSINGMFERACRFYPINILEERYSDKFSKVVNQARIEMLHNWDEFIDEEDPDTLDLEELGHHSLVRDPHPSPYSEPAMLVGYNRIVFPEKFFWMMEFISKNDERNILELKDDQEDDNKNKDEKGIKENKLEEMKDTIKDELIEDKK</sequence>
<feature type="transmembrane region" description="Helical" evidence="8">
    <location>
        <begin position="537"/>
        <end position="555"/>
    </location>
</feature>
<protein>
    <submittedName>
        <fullName evidence="11">Calcium permeable stress-gated cation channel 1</fullName>
    </submittedName>
</protein>
<dbReference type="InterPro" id="IPR003864">
    <property type="entry name" value="CSC1/OSCA1-like_7TM"/>
</dbReference>
<comment type="similarity">
    <text evidence="2">Belongs to the CSC1 (TC 1.A.17) family.</text>
</comment>
<evidence type="ECO:0000256" key="7">
    <source>
        <dbReference type="SAM" id="MobiDB-lite"/>
    </source>
</evidence>
<reference evidence="11 12" key="1">
    <citation type="submission" date="2019-01" db="EMBL/GenBank/DDBJ databases">
        <title>Genomes sequencing and comparative genomics of infectious freshwater microsporidia, Cucumispora dikerogammari and Thelohania contejeani.</title>
        <authorList>
            <person name="Cormier A."/>
            <person name="Giraud I."/>
            <person name="Wattier R."/>
            <person name="Teixeira M."/>
            <person name="Grandjean F."/>
            <person name="Rigaud T."/>
            <person name="Cordaux R."/>
        </authorList>
    </citation>
    <scope>NUCLEOTIDE SEQUENCE [LARGE SCALE GENOMIC DNA]</scope>
    <source>
        <strain evidence="11">T1</strain>
        <tissue evidence="11">Spores</tissue>
    </source>
</reference>
<evidence type="ECO:0000256" key="8">
    <source>
        <dbReference type="SAM" id="Phobius"/>
    </source>
</evidence>
<dbReference type="PANTHER" id="PTHR13018">
    <property type="entry name" value="PROBABLE MEMBRANE PROTEIN DUF221-RELATED"/>
    <property type="match status" value="1"/>
</dbReference>
<keyword evidence="6 8" id="KW-0472">Membrane</keyword>
<comment type="subcellular location">
    <subcellularLocation>
        <location evidence="1">Membrane</location>
        <topology evidence="1">Multi-pass membrane protein</topology>
    </subcellularLocation>
</comment>
<dbReference type="Pfam" id="PF02714">
    <property type="entry name" value="RSN1_7TM"/>
    <property type="match status" value="1"/>
</dbReference>
<feature type="transmembrane region" description="Helical" evidence="8">
    <location>
        <begin position="101"/>
        <end position="122"/>
    </location>
</feature>
<evidence type="ECO:0000259" key="10">
    <source>
        <dbReference type="Pfam" id="PF13967"/>
    </source>
</evidence>
<feature type="transmembrane region" description="Helical" evidence="8">
    <location>
        <begin position="149"/>
        <end position="172"/>
    </location>
</feature>
<evidence type="ECO:0000256" key="5">
    <source>
        <dbReference type="ARBA" id="ARBA00022989"/>
    </source>
</evidence>
<feature type="transmembrane region" description="Helical" evidence="8">
    <location>
        <begin position="480"/>
        <end position="503"/>
    </location>
</feature>
<feature type="transmembrane region" description="Helical" evidence="8">
    <location>
        <begin position="731"/>
        <end position="752"/>
    </location>
</feature>
<feature type="transmembrane region" description="Helical" evidence="8">
    <location>
        <begin position="575"/>
        <end position="595"/>
    </location>
</feature>
<evidence type="ECO:0000256" key="1">
    <source>
        <dbReference type="ARBA" id="ARBA00004141"/>
    </source>
</evidence>
<evidence type="ECO:0000313" key="11">
    <source>
        <dbReference type="EMBL" id="KAF7683389.1"/>
    </source>
</evidence>
<evidence type="ECO:0000313" key="12">
    <source>
        <dbReference type="Proteomes" id="UP001516464"/>
    </source>
</evidence>
<organism evidence="11 12">
    <name type="scientific">Astathelohania contejeani</name>
    <dbReference type="NCBI Taxonomy" id="164912"/>
    <lineage>
        <taxon>Eukaryota</taxon>
        <taxon>Fungi</taxon>
        <taxon>Fungi incertae sedis</taxon>
        <taxon>Microsporidia</taxon>
        <taxon>Astathelohaniidae</taxon>
        <taxon>Astathelohania</taxon>
    </lineage>
</organism>
<feature type="region of interest" description="Disordered" evidence="7">
    <location>
        <begin position="885"/>
        <end position="923"/>
    </location>
</feature>
<feature type="transmembrane region" description="Helical" evidence="8">
    <location>
        <begin position="26"/>
        <end position="43"/>
    </location>
</feature>
<feature type="transmembrane region" description="Helical" evidence="8">
    <location>
        <begin position="764"/>
        <end position="784"/>
    </location>
</feature>